<evidence type="ECO:0000313" key="1">
    <source>
        <dbReference type="EMBL" id="MFD2671527.1"/>
    </source>
</evidence>
<accession>A0ABW5R9A1</accession>
<sequence>MQPLTAKELEYIVDSMSNEDLLIKQCAMTSIHTQNPQIKQLCQHMMQRHQQHYHHLMNVMQHHASLAPVQPPYMTQ</sequence>
<gene>
    <name evidence="1" type="ORF">ACFSUC_07905</name>
</gene>
<keyword evidence="2" id="KW-1185">Reference proteome</keyword>
<comment type="caution">
    <text evidence="1">The sequence shown here is derived from an EMBL/GenBank/DDBJ whole genome shotgun (WGS) entry which is preliminary data.</text>
</comment>
<evidence type="ECO:0000313" key="2">
    <source>
        <dbReference type="Proteomes" id="UP001597497"/>
    </source>
</evidence>
<reference evidence="2" key="1">
    <citation type="journal article" date="2019" name="Int. J. Syst. Evol. Microbiol.">
        <title>The Global Catalogue of Microorganisms (GCM) 10K type strain sequencing project: providing services to taxonomists for standard genome sequencing and annotation.</title>
        <authorList>
            <consortium name="The Broad Institute Genomics Platform"/>
            <consortium name="The Broad Institute Genome Sequencing Center for Infectious Disease"/>
            <person name="Wu L."/>
            <person name="Ma J."/>
        </authorList>
    </citation>
    <scope>NUCLEOTIDE SEQUENCE [LARGE SCALE GENOMIC DNA]</scope>
    <source>
        <strain evidence="2">KCTC 33676</strain>
    </source>
</reference>
<organism evidence="1 2">
    <name type="scientific">Marinicrinis sediminis</name>
    <dbReference type="NCBI Taxonomy" id="1652465"/>
    <lineage>
        <taxon>Bacteria</taxon>
        <taxon>Bacillati</taxon>
        <taxon>Bacillota</taxon>
        <taxon>Bacilli</taxon>
        <taxon>Bacillales</taxon>
        <taxon>Paenibacillaceae</taxon>
    </lineage>
</organism>
<protein>
    <recommendedName>
        <fullName evidence="3">Spore coat protein</fullName>
    </recommendedName>
</protein>
<name>A0ABW5R9A1_9BACL</name>
<dbReference type="EMBL" id="JBHUMM010000012">
    <property type="protein sequence ID" value="MFD2671527.1"/>
    <property type="molecule type" value="Genomic_DNA"/>
</dbReference>
<dbReference type="InterPro" id="IPR012347">
    <property type="entry name" value="Ferritin-like"/>
</dbReference>
<dbReference type="RefSeq" id="WP_379929001.1">
    <property type="nucleotide sequence ID" value="NZ_JBHUMM010000012.1"/>
</dbReference>
<evidence type="ECO:0008006" key="3">
    <source>
        <dbReference type="Google" id="ProtNLM"/>
    </source>
</evidence>
<dbReference type="Gene3D" id="1.20.1260.10">
    <property type="match status" value="1"/>
</dbReference>
<dbReference type="Proteomes" id="UP001597497">
    <property type="component" value="Unassembled WGS sequence"/>
</dbReference>
<proteinExistence type="predicted"/>